<dbReference type="Proteomes" id="UP000694863">
    <property type="component" value="Unplaced"/>
</dbReference>
<name>A0AC55DFH5_ECHTE</name>
<accession>A0AC55DFH5</accession>
<protein>
    <submittedName>
        <fullName evidence="2">UL16-binding protein 1-like</fullName>
    </submittedName>
</protein>
<gene>
    <name evidence="2" type="primary">LOC123522208</name>
</gene>
<reference evidence="2" key="1">
    <citation type="submission" date="2025-08" db="UniProtKB">
        <authorList>
            <consortium name="RefSeq"/>
        </authorList>
    </citation>
    <scope>IDENTIFICATION</scope>
</reference>
<organism evidence="1 2">
    <name type="scientific">Echinops telfairi</name>
    <name type="common">Lesser hedgehog tenrec</name>
    <dbReference type="NCBI Taxonomy" id="9371"/>
    <lineage>
        <taxon>Eukaryota</taxon>
        <taxon>Metazoa</taxon>
        <taxon>Chordata</taxon>
        <taxon>Craniata</taxon>
        <taxon>Vertebrata</taxon>
        <taxon>Euteleostomi</taxon>
        <taxon>Mammalia</taxon>
        <taxon>Eutheria</taxon>
        <taxon>Afrotheria</taxon>
        <taxon>Tenrecidae</taxon>
        <taxon>Tenrecinae</taxon>
        <taxon>Echinops</taxon>
    </lineage>
</organism>
<dbReference type="RefSeq" id="XP_045150500.1">
    <property type="nucleotide sequence ID" value="XM_045294565.1"/>
</dbReference>
<keyword evidence="1" id="KW-1185">Reference proteome</keyword>
<proteinExistence type="predicted"/>
<sequence length="258" mass="29735">MFLNRHVLWLALCRLFWLWWLLLLLLLLLSGSCVPLADTHSLCYNFTIMFKTPPGQPWCEVQGQVDGRTFLHYDCGNNKVIAVGPLGMQINATKEWEKQSDTLRDIGDELRQLLADMKLETYTTEATLSLQASMSCQREAGRRTGASWLFSFDRQVLLLFDPENKKWTEVHRAARLVKGELENNTLLTKLLMSTSQGDCNRWLQEFWRHWEKMPTEPAPKVETTEKSKNTASIPKPWTLIMTFAFTCSTLLIVYSGVL</sequence>
<evidence type="ECO:0000313" key="2">
    <source>
        <dbReference type="RefSeq" id="XP_045150500.1"/>
    </source>
</evidence>
<evidence type="ECO:0000313" key="1">
    <source>
        <dbReference type="Proteomes" id="UP000694863"/>
    </source>
</evidence>